<evidence type="ECO:0000256" key="3">
    <source>
        <dbReference type="ARBA" id="ARBA00023085"/>
    </source>
</evidence>
<evidence type="ECO:0000256" key="1">
    <source>
        <dbReference type="ARBA" id="ARBA00008891"/>
    </source>
</evidence>
<dbReference type="RefSeq" id="WP_081736086.1">
    <property type="nucleotide sequence ID" value="NZ_BAMD01000030.1"/>
</dbReference>
<dbReference type="Pfam" id="PF01095">
    <property type="entry name" value="Pectinesterase"/>
    <property type="match status" value="1"/>
</dbReference>
<dbReference type="GO" id="GO:0016829">
    <property type="term" value="F:lyase activity"/>
    <property type="evidence" value="ECO:0007669"/>
    <property type="project" value="UniProtKB-KW"/>
</dbReference>
<dbReference type="SUPFAM" id="SSF51126">
    <property type="entry name" value="Pectin lyase-like"/>
    <property type="match status" value="2"/>
</dbReference>
<evidence type="ECO:0000256" key="5">
    <source>
        <dbReference type="SAM" id="SignalP"/>
    </source>
</evidence>
<keyword evidence="8" id="KW-0456">Lyase</keyword>
<dbReference type="InterPro" id="IPR011050">
    <property type="entry name" value="Pectin_lyase_fold/virulence"/>
</dbReference>
<feature type="domain" description="Pectinesterase catalytic" evidence="6">
    <location>
        <begin position="448"/>
        <end position="732"/>
    </location>
</feature>
<dbReference type="InterPro" id="IPR012334">
    <property type="entry name" value="Pectin_lyas_fold"/>
</dbReference>
<keyword evidence="2" id="KW-0378">Hydrolase</keyword>
<protein>
    <submittedName>
        <fullName evidence="8">Pectate lyase L</fullName>
    </submittedName>
</protein>
<dbReference type="FunFam" id="2.160.20.10:FF:000052">
    <property type="entry name" value="Pectinesterase"/>
    <property type="match status" value="1"/>
</dbReference>
<reference evidence="8 9" key="1">
    <citation type="journal article" date="2014" name="Genome Announc.">
        <title>Draft Genome Sequence of Cytophaga fermentans JCM 21142T, a Facultative Anaerobe Isolated from Marine Mud.</title>
        <authorList>
            <person name="Starns D."/>
            <person name="Oshima K."/>
            <person name="Suda W."/>
            <person name="Iino T."/>
            <person name="Yuki M."/>
            <person name="Inoue J."/>
            <person name="Kitamura K."/>
            <person name="Iida T."/>
            <person name="Darby A."/>
            <person name="Hattori M."/>
            <person name="Ohkuma M."/>
        </authorList>
    </citation>
    <scope>NUCLEOTIDE SEQUENCE [LARGE SCALE GENOMIC DNA]</scope>
    <source>
        <strain evidence="8 9">JCM 21142</strain>
    </source>
</reference>
<dbReference type="AlphaFoldDB" id="W7XYQ6"/>
<name>W7XYQ6_9BACT</name>
<evidence type="ECO:0000256" key="4">
    <source>
        <dbReference type="PROSITE-ProRule" id="PRU10040"/>
    </source>
</evidence>
<dbReference type="PANTHER" id="PTHR31321">
    <property type="entry name" value="ACYL-COA THIOESTER HYDROLASE YBHC-RELATED"/>
    <property type="match status" value="1"/>
</dbReference>
<accession>W7XYQ6</accession>
<dbReference type="EMBL" id="BAMD01000030">
    <property type="protein sequence ID" value="GAF03765.1"/>
    <property type="molecule type" value="Genomic_DNA"/>
</dbReference>
<feature type="domain" description="Right handed beta helix" evidence="7">
    <location>
        <begin position="110"/>
        <end position="292"/>
    </location>
</feature>
<dbReference type="GO" id="GO:0042545">
    <property type="term" value="P:cell wall modification"/>
    <property type="evidence" value="ECO:0007669"/>
    <property type="project" value="InterPro"/>
</dbReference>
<evidence type="ECO:0000256" key="2">
    <source>
        <dbReference type="ARBA" id="ARBA00022801"/>
    </source>
</evidence>
<dbReference type="Gene3D" id="2.160.20.10">
    <property type="entry name" value="Single-stranded right-handed beta-helix, Pectin lyase-like"/>
    <property type="match status" value="2"/>
</dbReference>
<dbReference type="OrthoDB" id="9804686at2"/>
<dbReference type="PROSITE" id="PS00503">
    <property type="entry name" value="PECTINESTERASE_2"/>
    <property type="match status" value="1"/>
</dbReference>
<feature type="active site" evidence="4">
    <location>
        <position position="604"/>
    </location>
</feature>
<keyword evidence="3" id="KW-0063">Aspartyl esterase</keyword>
<dbReference type="InterPro" id="IPR033131">
    <property type="entry name" value="Pectinesterase_Asp_AS"/>
</dbReference>
<evidence type="ECO:0000313" key="9">
    <source>
        <dbReference type="Proteomes" id="UP000019402"/>
    </source>
</evidence>
<dbReference type="InterPro" id="IPR000070">
    <property type="entry name" value="Pectinesterase_cat"/>
</dbReference>
<comment type="similarity">
    <text evidence="1">Belongs to the pectinesterase family.</text>
</comment>
<sequence>MRKFSIFIFLMVVCVYSYAAVYYVSTSGSDEYSGVSVSSPLASIPKAVSVAQAGDIIFIRGGVYAYSAKISISRNGTSENPIRLENYQNEKVVIDFSPMSLNSSNRGFSLSADYWRIKGLKIMKAGDNGMHISGHYNVIENCVFFANRDTGLQLGNGASNNKIVNCDSYGNADPEDFGDADGFACKIDVGDYNYFYGCRAWLNVDDGWDGYMKDNTQAHTQLENCWTWMNGYFLDGSDGGESANGNGFKVGGSSNKDLEHHFTLVNCVAFDNKSKGFDQNNNTGNMKFYNCTAFRNKVSNYSIPRALNNGNVAEVKNCIAIDDNVKVGNFVEQQNNSWNGVSFDQNDFLSVDTTGVSGPREADGSLPELDLFKLAEGSSLIDAGLDLGYEYDDLAPDMGAFESNFNGLGILPLKNNMWVFSYSAKRCFVLTIFILNSIGFNCFGRSIDFVVAKDGTGDFLTVQEAINAVPDFRKITTTIWVKNGVYKEKLVLPASKTRLTLLGESARTTIITFDDFAAKKNRFGEEMGTTGSSGFFVFGDEFTARNITFENSSGPVGQAVAVRVDGDKACFYNCRFLGFQDTLYPHRKESRQYYENCYIEGTVDFIFGWATAVFYKCEIFCKDKGYVTAAATPEGKPYGFVFLNCKVTGNAPDKSVYLGRPWRPYAKTVFIECELGDVIRDEGWHNWNKSEAEKNAFYAEYNNSGRGAVPQKRMSWSKQLSKKQREEYTLINIFNGWTPACEHDLLDDETCHENGFIHRGVIKLGVFHMPIER</sequence>
<dbReference type="eggNOG" id="COG4677">
    <property type="taxonomic scope" value="Bacteria"/>
</dbReference>
<proteinExistence type="inferred from homology"/>
<dbReference type="InterPro" id="IPR039448">
    <property type="entry name" value="Beta_helix"/>
</dbReference>
<evidence type="ECO:0000313" key="8">
    <source>
        <dbReference type="EMBL" id="GAF03765.1"/>
    </source>
</evidence>
<keyword evidence="9" id="KW-1185">Reference proteome</keyword>
<evidence type="ECO:0000259" key="6">
    <source>
        <dbReference type="Pfam" id="PF01095"/>
    </source>
</evidence>
<dbReference type="PANTHER" id="PTHR31321:SF57">
    <property type="entry name" value="PECTINESTERASE 53-RELATED"/>
    <property type="match status" value="1"/>
</dbReference>
<dbReference type="Proteomes" id="UP000019402">
    <property type="component" value="Unassembled WGS sequence"/>
</dbReference>
<feature type="chain" id="PRO_5011116667" evidence="5">
    <location>
        <begin position="20"/>
        <end position="773"/>
    </location>
</feature>
<keyword evidence="5" id="KW-0732">Signal</keyword>
<dbReference type="Pfam" id="PF13229">
    <property type="entry name" value="Beta_helix"/>
    <property type="match status" value="1"/>
</dbReference>
<organism evidence="8 9">
    <name type="scientific">Saccharicrinis fermentans DSM 9555 = JCM 21142</name>
    <dbReference type="NCBI Taxonomy" id="869213"/>
    <lineage>
        <taxon>Bacteria</taxon>
        <taxon>Pseudomonadati</taxon>
        <taxon>Bacteroidota</taxon>
        <taxon>Bacteroidia</taxon>
        <taxon>Marinilabiliales</taxon>
        <taxon>Marinilabiliaceae</taxon>
        <taxon>Saccharicrinis</taxon>
    </lineage>
</organism>
<feature type="signal peptide" evidence="5">
    <location>
        <begin position="1"/>
        <end position="19"/>
    </location>
</feature>
<dbReference type="eggNOG" id="COG4733">
    <property type="taxonomic scope" value="Bacteria"/>
</dbReference>
<dbReference type="GO" id="GO:0009279">
    <property type="term" value="C:cell outer membrane"/>
    <property type="evidence" value="ECO:0007669"/>
    <property type="project" value="TreeGrafter"/>
</dbReference>
<evidence type="ECO:0000259" key="7">
    <source>
        <dbReference type="Pfam" id="PF13229"/>
    </source>
</evidence>
<gene>
    <name evidence="8" type="ORF">JCM21142_62446</name>
</gene>
<comment type="caution">
    <text evidence="8">The sequence shown here is derived from an EMBL/GenBank/DDBJ whole genome shotgun (WGS) entry which is preliminary data.</text>
</comment>
<dbReference type="GO" id="GO:0030599">
    <property type="term" value="F:pectinesterase activity"/>
    <property type="evidence" value="ECO:0007669"/>
    <property type="project" value="InterPro"/>
</dbReference>
<dbReference type="STRING" id="869213.GCA_000517085_04736"/>